<dbReference type="PANTHER" id="PTHR11839">
    <property type="entry name" value="UDP/ADP-SUGAR PYROPHOSPHATASE"/>
    <property type="match status" value="1"/>
</dbReference>
<dbReference type="Pfam" id="PF00293">
    <property type="entry name" value="NUDIX"/>
    <property type="match status" value="1"/>
</dbReference>
<evidence type="ECO:0000256" key="1">
    <source>
        <dbReference type="ARBA" id="ARBA00022801"/>
    </source>
</evidence>
<dbReference type="EC" id="3.6.1.-" evidence="3"/>
<dbReference type="SUPFAM" id="SSF55811">
    <property type="entry name" value="Nudix"/>
    <property type="match status" value="1"/>
</dbReference>
<dbReference type="PANTHER" id="PTHR11839:SF22">
    <property type="entry name" value="NUDIX HYDROLASE 26, CHLOROPLASTIC"/>
    <property type="match status" value="1"/>
</dbReference>
<gene>
    <name evidence="3" type="ORF">ND810_02840</name>
</gene>
<dbReference type="InterPro" id="IPR022927">
    <property type="entry name" value="RppH"/>
</dbReference>
<evidence type="ECO:0000313" key="4">
    <source>
        <dbReference type="Proteomes" id="UP001209694"/>
    </source>
</evidence>
<dbReference type="InterPro" id="IPR000086">
    <property type="entry name" value="NUDIX_hydrolase_dom"/>
</dbReference>
<evidence type="ECO:0000259" key="2">
    <source>
        <dbReference type="PROSITE" id="PS51462"/>
    </source>
</evidence>
<organism evidence="3 4">
    <name type="scientific">Leptospira levettii</name>
    <dbReference type="NCBI Taxonomy" id="2023178"/>
    <lineage>
        <taxon>Bacteria</taxon>
        <taxon>Pseudomonadati</taxon>
        <taxon>Spirochaetota</taxon>
        <taxon>Spirochaetia</taxon>
        <taxon>Leptospirales</taxon>
        <taxon>Leptospiraceae</taxon>
        <taxon>Leptospira</taxon>
    </lineage>
</organism>
<keyword evidence="1 3" id="KW-0378">Hydrolase</keyword>
<dbReference type="Gene3D" id="3.90.79.10">
    <property type="entry name" value="Nucleoside Triphosphate Pyrophosphohydrolase"/>
    <property type="match status" value="1"/>
</dbReference>
<evidence type="ECO:0000313" key="3">
    <source>
        <dbReference type="EMBL" id="MCW7514077.1"/>
    </source>
</evidence>
<dbReference type="CDD" id="cd03671">
    <property type="entry name" value="NUDIX_Ap4A_hydrolase_plant_like"/>
    <property type="match status" value="1"/>
</dbReference>
<name>A0A2N0B1S7_9LEPT</name>
<protein>
    <submittedName>
        <fullName evidence="3">RNA pyrophosphohydrolase</fullName>
        <ecNumber evidence="3">3.6.1.-</ecNumber>
    </submittedName>
</protein>
<dbReference type="NCBIfam" id="NF001938">
    <property type="entry name" value="PRK00714.1-5"/>
    <property type="match status" value="1"/>
</dbReference>
<dbReference type="GO" id="GO:0008893">
    <property type="term" value="F:guanosine-3',5'-bis(diphosphate) 3'-diphosphatase activity"/>
    <property type="evidence" value="ECO:0007669"/>
    <property type="project" value="TreeGrafter"/>
</dbReference>
<dbReference type="EMBL" id="JAMQQD010000001">
    <property type="protein sequence ID" value="MCW7514077.1"/>
    <property type="molecule type" value="Genomic_DNA"/>
</dbReference>
<dbReference type="GO" id="GO:0034432">
    <property type="term" value="F:bis(5'-adenosyl)-pentaphosphatase activity"/>
    <property type="evidence" value="ECO:0007669"/>
    <property type="project" value="TreeGrafter"/>
</dbReference>
<dbReference type="RefSeq" id="WP_100728299.1">
    <property type="nucleotide sequence ID" value="NZ_JAIZBN010000001.1"/>
</dbReference>
<dbReference type="GeneID" id="93340758"/>
<proteinExistence type="predicted"/>
<comment type="caution">
    <text evidence="3">The sequence shown here is derived from an EMBL/GenBank/DDBJ whole genome shotgun (WGS) entry which is preliminary data.</text>
</comment>
<dbReference type="PROSITE" id="PS00893">
    <property type="entry name" value="NUDIX_BOX"/>
    <property type="match status" value="1"/>
</dbReference>
<reference evidence="3" key="1">
    <citation type="submission" date="2022-06" db="EMBL/GenBank/DDBJ databases">
        <title>Leptospira isolates from biofilms formed at urban environments.</title>
        <authorList>
            <person name="Ribeiro P.S."/>
            <person name="Sousa T."/>
            <person name="Carvalho N."/>
            <person name="Aburjaile F."/>
            <person name="Neves F."/>
            <person name="Oliveira D."/>
            <person name="Blanco L."/>
            <person name="Lima J."/>
            <person name="Costa F."/>
            <person name="Brenig B."/>
            <person name="Soares S."/>
            <person name="Ramos R."/>
            <person name="Goes-Neto A."/>
            <person name="Matiuzzi M."/>
            <person name="Azevedo V."/>
            <person name="Ristow P."/>
        </authorList>
    </citation>
    <scope>NUCLEOTIDE SEQUENCE</scope>
    <source>
        <strain evidence="3">VSF7</strain>
    </source>
</reference>
<dbReference type="InterPro" id="IPR015797">
    <property type="entry name" value="NUDIX_hydrolase-like_dom_sf"/>
</dbReference>
<dbReference type="PROSITE" id="PS51462">
    <property type="entry name" value="NUDIX"/>
    <property type="match status" value="1"/>
</dbReference>
<dbReference type="InterPro" id="IPR020084">
    <property type="entry name" value="NUDIX_hydrolase_CS"/>
</dbReference>
<dbReference type="GO" id="GO:0006753">
    <property type="term" value="P:nucleoside phosphate metabolic process"/>
    <property type="evidence" value="ECO:0007669"/>
    <property type="project" value="TreeGrafter"/>
</dbReference>
<dbReference type="Proteomes" id="UP001209694">
    <property type="component" value="Unassembled WGS sequence"/>
</dbReference>
<accession>A0A2N0B1S7</accession>
<sequence>MDERRILTNMTNKPYRKNVGMVVFNSLGKVIVGERIQFPGSWQFPQGGIDEEEDYLEAAKRELYEELGIKKAIYVTEYPDWIPYDFPNSLGLNSHLQKFRGQLQRWILFFWDGELEECDLVHHEQEFLTVIHMEIEDTIEAVVDFKRPVYEKFVPLFKSAIQNYIAENVKSK</sequence>
<dbReference type="GO" id="GO:0019693">
    <property type="term" value="P:ribose phosphate metabolic process"/>
    <property type="evidence" value="ECO:0007669"/>
    <property type="project" value="TreeGrafter"/>
</dbReference>
<feature type="domain" description="Nudix hydrolase" evidence="2">
    <location>
        <begin position="14"/>
        <end position="155"/>
    </location>
</feature>
<dbReference type="AlphaFoldDB" id="A0A2N0B1S7"/>